<dbReference type="Gene3D" id="1.10.287.70">
    <property type="match status" value="1"/>
</dbReference>
<protein>
    <recommendedName>
        <fullName evidence="2">Cyclic nucleotide-binding domain-containing protein</fullName>
    </recommendedName>
</protein>
<evidence type="ECO:0000313" key="3">
    <source>
        <dbReference type="EMBL" id="KAL3288350.1"/>
    </source>
</evidence>
<dbReference type="Gene3D" id="2.60.120.10">
    <property type="entry name" value="Jelly Rolls"/>
    <property type="match status" value="1"/>
</dbReference>
<dbReference type="Proteomes" id="UP001516400">
    <property type="component" value="Unassembled WGS sequence"/>
</dbReference>
<dbReference type="PROSITE" id="PS50042">
    <property type="entry name" value="CNMP_BINDING_3"/>
    <property type="match status" value="1"/>
</dbReference>
<feature type="transmembrane region" description="Helical" evidence="1">
    <location>
        <begin position="141"/>
        <end position="162"/>
    </location>
</feature>
<dbReference type="PANTHER" id="PTHR45689:SF14">
    <property type="entry name" value="CYCLIC NUCLEOTIDE-GATED CATION CHANNEL SUBUNIT A-LIKE PROTEIN"/>
    <property type="match status" value="1"/>
</dbReference>
<proteinExistence type="predicted"/>
<feature type="transmembrane region" description="Helical" evidence="1">
    <location>
        <begin position="174"/>
        <end position="198"/>
    </location>
</feature>
<dbReference type="InterPro" id="IPR018490">
    <property type="entry name" value="cNMP-bd_dom_sf"/>
</dbReference>
<feature type="transmembrane region" description="Helical" evidence="1">
    <location>
        <begin position="98"/>
        <end position="121"/>
    </location>
</feature>
<dbReference type="InterPro" id="IPR051413">
    <property type="entry name" value="K/Na_HCN_channel"/>
</dbReference>
<feature type="transmembrane region" description="Helical" evidence="1">
    <location>
        <begin position="236"/>
        <end position="254"/>
    </location>
</feature>
<feature type="domain" description="Cyclic nucleotide-binding" evidence="2">
    <location>
        <begin position="426"/>
        <end position="474"/>
    </location>
</feature>
<evidence type="ECO:0000259" key="2">
    <source>
        <dbReference type="PROSITE" id="PS50042"/>
    </source>
</evidence>
<evidence type="ECO:0000313" key="4">
    <source>
        <dbReference type="Proteomes" id="UP001516400"/>
    </source>
</evidence>
<reference evidence="3 4" key="1">
    <citation type="journal article" date="2021" name="BMC Biol.">
        <title>Horizontally acquired antibacterial genes associated with adaptive radiation of ladybird beetles.</title>
        <authorList>
            <person name="Li H.S."/>
            <person name="Tang X.F."/>
            <person name="Huang Y.H."/>
            <person name="Xu Z.Y."/>
            <person name="Chen M.L."/>
            <person name="Du X.Y."/>
            <person name="Qiu B.Y."/>
            <person name="Chen P.T."/>
            <person name="Zhang W."/>
            <person name="Slipinski A."/>
            <person name="Escalona H.E."/>
            <person name="Waterhouse R.M."/>
            <person name="Zwick A."/>
            <person name="Pang H."/>
        </authorList>
    </citation>
    <scope>NUCLEOTIDE SEQUENCE [LARGE SCALE GENOMIC DNA]</scope>
    <source>
        <strain evidence="3">SYSU2018</strain>
    </source>
</reference>
<sequence length="530" mass="62262">MKRILKWFKIDKTSAKNEFAKYGHTCEIPEEMDDVAEYYSPETFWNKLSKKAFQLRTVSDISKSYTHHLRSHGAIMKERKRHLIYHNHIIHPYSYFRVIWEMITSIVIFLQLIITPIHAGFCEIIDSHLMEGREKVLDSLIISLDFLLCTDVVINLFTGYYSEPKKEVILDAKYIFLHYLKSFLIPDFVSSIPIHFGFSYSRDYFLVVLKILGLLKLLRFITYVRYYTRLINFFHIRYSVSSLLILLIGVGIYWHSLTCYLVFVKFLDEFENTLSPGLKGNISAVNYDGKDHLSLYVSCFYKASMIIYTSWYTQEDPSGLIEYSVVSAMWFCSKAIQFFILARTLQIMKGVNSSHQKYVEMERQLKEYMRDKQLPTYMRSRLLTYYDYRFQRNYFRESEILATISGQLRQEIIMHSCRQLVENVAFFKNLPINLLVRIVSCLRGEMYLMNDVIVRANTPGDCMYFIASGTVAIYSTSGKEVSTPVYSTICEWMITSVKCHCCDTSKMAIIFLMLYNISLYYCISPTSSLR</sequence>
<dbReference type="Gene3D" id="1.10.287.630">
    <property type="entry name" value="Helix hairpin bin"/>
    <property type="match status" value="1"/>
</dbReference>
<accession>A0ABD2PD34</accession>
<keyword evidence="1" id="KW-0812">Transmembrane</keyword>
<dbReference type="SUPFAM" id="SSF51206">
    <property type="entry name" value="cAMP-binding domain-like"/>
    <property type="match status" value="1"/>
</dbReference>
<dbReference type="AlphaFoldDB" id="A0ABD2PD34"/>
<evidence type="ECO:0000256" key="1">
    <source>
        <dbReference type="SAM" id="Phobius"/>
    </source>
</evidence>
<feature type="transmembrane region" description="Helical" evidence="1">
    <location>
        <begin position="204"/>
        <end position="224"/>
    </location>
</feature>
<dbReference type="InterPro" id="IPR000595">
    <property type="entry name" value="cNMP-bd_dom"/>
</dbReference>
<dbReference type="InterPro" id="IPR014710">
    <property type="entry name" value="RmlC-like_jellyroll"/>
</dbReference>
<keyword evidence="1" id="KW-0472">Membrane</keyword>
<gene>
    <name evidence="3" type="ORF">HHI36_002798</name>
</gene>
<comment type="caution">
    <text evidence="3">The sequence shown here is derived from an EMBL/GenBank/DDBJ whole genome shotgun (WGS) entry which is preliminary data.</text>
</comment>
<keyword evidence="4" id="KW-1185">Reference proteome</keyword>
<keyword evidence="1" id="KW-1133">Transmembrane helix</keyword>
<name>A0ABD2PD34_9CUCU</name>
<feature type="transmembrane region" description="Helical" evidence="1">
    <location>
        <begin position="507"/>
        <end position="523"/>
    </location>
</feature>
<organism evidence="3 4">
    <name type="scientific">Cryptolaemus montrouzieri</name>
    <dbReference type="NCBI Taxonomy" id="559131"/>
    <lineage>
        <taxon>Eukaryota</taxon>
        <taxon>Metazoa</taxon>
        <taxon>Ecdysozoa</taxon>
        <taxon>Arthropoda</taxon>
        <taxon>Hexapoda</taxon>
        <taxon>Insecta</taxon>
        <taxon>Pterygota</taxon>
        <taxon>Neoptera</taxon>
        <taxon>Endopterygota</taxon>
        <taxon>Coleoptera</taxon>
        <taxon>Polyphaga</taxon>
        <taxon>Cucujiformia</taxon>
        <taxon>Coccinelloidea</taxon>
        <taxon>Coccinellidae</taxon>
        <taxon>Scymninae</taxon>
        <taxon>Scymnini</taxon>
        <taxon>Cryptolaemus</taxon>
    </lineage>
</organism>
<dbReference type="SUPFAM" id="SSF81324">
    <property type="entry name" value="Voltage-gated potassium channels"/>
    <property type="match status" value="1"/>
</dbReference>
<dbReference type="CDD" id="cd00038">
    <property type="entry name" value="CAP_ED"/>
    <property type="match status" value="1"/>
</dbReference>
<dbReference type="EMBL" id="JABFTP020000185">
    <property type="protein sequence ID" value="KAL3288350.1"/>
    <property type="molecule type" value="Genomic_DNA"/>
</dbReference>
<dbReference type="PANTHER" id="PTHR45689">
    <property type="entry name" value="I[[H]] CHANNEL, ISOFORM E"/>
    <property type="match status" value="1"/>
</dbReference>